<organism evidence="9 10">
    <name type="scientific">Paenibacillus yanchengensis</name>
    <dbReference type="NCBI Taxonomy" id="2035833"/>
    <lineage>
        <taxon>Bacteria</taxon>
        <taxon>Bacillati</taxon>
        <taxon>Bacillota</taxon>
        <taxon>Bacilli</taxon>
        <taxon>Bacillales</taxon>
        <taxon>Paenibacillaceae</taxon>
        <taxon>Paenibacillus</taxon>
    </lineage>
</organism>
<gene>
    <name evidence="9" type="ORF">ACFSJH_19660</name>
</gene>
<keyword evidence="9" id="KW-0012">Acyltransferase</keyword>
<proteinExistence type="inferred from homology"/>
<dbReference type="RefSeq" id="WP_377775396.1">
    <property type="nucleotide sequence ID" value="NZ_JBHUHO010000048.1"/>
</dbReference>
<feature type="transmembrane region" description="Helical" evidence="7">
    <location>
        <begin position="51"/>
        <end position="75"/>
    </location>
</feature>
<feature type="transmembrane region" description="Helical" evidence="7">
    <location>
        <begin position="12"/>
        <end position="31"/>
    </location>
</feature>
<comment type="caution">
    <text evidence="9">The sequence shown here is derived from an EMBL/GenBank/DDBJ whole genome shotgun (WGS) entry which is preliminary data.</text>
</comment>
<comment type="similarity">
    <text evidence="2">Belongs to the acyltransferase 3 family.</text>
</comment>
<feature type="transmembrane region" description="Helical" evidence="7">
    <location>
        <begin position="95"/>
        <end position="114"/>
    </location>
</feature>
<dbReference type="InterPro" id="IPR002656">
    <property type="entry name" value="Acyl_transf_3_dom"/>
</dbReference>
<feature type="transmembrane region" description="Helical" evidence="7">
    <location>
        <begin position="138"/>
        <end position="160"/>
    </location>
</feature>
<evidence type="ECO:0000256" key="6">
    <source>
        <dbReference type="ARBA" id="ARBA00023136"/>
    </source>
</evidence>
<dbReference type="GO" id="GO:0016746">
    <property type="term" value="F:acyltransferase activity"/>
    <property type="evidence" value="ECO:0007669"/>
    <property type="project" value="UniProtKB-KW"/>
</dbReference>
<keyword evidence="4 7" id="KW-0812">Transmembrane</keyword>
<evidence type="ECO:0000256" key="1">
    <source>
        <dbReference type="ARBA" id="ARBA00004651"/>
    </source>
</evidence>
<keyword evidence="10" id="KW-1185">Reference proteome</keyword>
<evidence type="ECO:0000256" key="3">
    <source>
        <dbReference type="ARBA" id="ARBA00022475"/>
    </source>
</evidence>
<dbReference type="Pfam" id="PF01757">
    <property type="entry name" value="Acyl_transf_3"/>
    <property type="match status" value="1"/>
</dbReference>
<feature type="domain" description="Acyltransferase 3" evidence="8">
    <location>
        <begin position="14"/>
        <end position="348"/>
    </location>
</feature>
<dbReference type="Proteomes" id="UP001597362">
    <property type="component" value="Unassembled WGS sequence"/>
</dbReference>
<evidence type="ECO:0000313" key="10">
    <source>
        <dbReference type="Proteomes" id="UP001597362"/>
    </source>
</evidence>
<evidence type="ECO:0000256" key="4">
    <source>
        <dbReference type="ARBA" id="ARBA00022692"/>
    </source>
</evidence>
<name>A0ABW4YQI8_9BACL</name>
<dbReference type="PANTHER" id="PTHR40074">
    <property type="entry name" value="O-ACETYLTRANSFERASE WECH"/>
    <property type="match status" value="1"/>
</dbReference>
<keyword evidence="9" id="KW-0808">Transferase</keyword>
<evidence type="ECO:0000256" key="5">
    <source>
        <dbReference type="ARBA" id="ARBA00022989"/>
    </source>
</evidence>
<evidence type="ECO:0000313" key="9">
    <source>
        <dbReference type="EMBL" id="MFD2117953.1"/>
    </source>
</evidence>
<feature type="transmembrane region" description="Helical" evidence="7">
    <location>
        <begin position="294"/>
        <end position="316"/>
    </location>
</feature>
<reference evidence="10" key="1">
    <citation type="journal article" date="2019" name="Int. J. Syst. Evol. Microbiol.">
        <title>The Global Catalogue of Microorganisms (GCM) 10K type strain sequencing project: providing services to taxonomists for standard genome sequencing and annotation.</title>
        <authorList>
            <consortium name="The Broad Institute Genomics Platform"/>
            <consortium name="The Broad Institute Genome Sequencing Center for Infectious Disease"/>
            <person name="Wu L."/>
            <person name="Ma J."/>
        </authorList>
    </citation>
    <scope>NUCLEOTIDE SEQUENCE [LARGE SCALE GENOMIC DNA]</scope>
    <source>
        <strain evidence="10">GH52</strain>
    </source>
</reference>
<keyword evidence="3" id="KW-1003">Cell membrane</keyword>
<sequence length="385" mass="45451">MNSTTKAAKPYINELGIVRALAILSVIFVHATSKVETMLESTATLYPVYNFMNAFLKIGTTTFIFLSAFVLFYSYRDREFTLGSFKGFYLKRIQYILIPYVLFSAIYYLLQLYYKGTLIDFNWDNVTSFFAQLLRGKAYAHLYFVFVNVQFYILFPFLLLYFKKWPKMAKHALWIGFVIQWAFIYLNMYYIKYPYKGSISFSYMSHYFLGIFVAFYYDQFMNFLRSRWKYLLWALWLAASAVQGTFITLQRMGEAKFHLRLLDLTWNLHTWLSAIVLFQAAFWLYKKLGPKLRYWLLHLGACSFGVYLLHPLILFITRRYLDTGNALLYQLAVVAAFFIALFVSWFIIALIQKLPMHWILIGKTQLPKRAQQQKVTSSGSVDRSL</sequence>
<keyword evidence="6 7" id="KW-0472">Membrane</keyword>
<keyword evidence="5 7" id="KW-1133">Transmembrane helix</keyword>
<dbReference type="PANTHER" id="PTHR40074:SF2">
    <property type="entry name" value="O-ACETYLTRANSFERASE WECH"/>
    <property type="match status" value="1"/>
</dbReference>
<feature type="transmembrane region" description="Helical" evidence="7">
    <location>
        <begin position="197"/>
        <end position="218"/>
    </location>
</feature>
<comment type="subcellular location">
    <subcellularLocation>
        <location evidence="1">Cell membrane</location>
        <topology evidence="1">Multi-pass membrane protein</topology>
    </subcellularLocation>
</comment>
<feature type="transmembrane region" description="Helical" evidence="7">
    <location>
        <begin position="268"/>
        <end position="285"/>
    </location>
</feature>
<evidence type="ECO:0000256" key="7">
    <source>
        <dbReference type="SAM" id="Phobius"/>
    </source>
</evidence>
<feature type="transmembrane region" description="Helical" evidence="7">
    <location>
        <begin position="328"/>
        <end position="351"/>
    </location>
</feature>
<feature type="transmembrane region" description="Helical" evidence="7">
    <location>
        <begin position="230"/>
        <end position="248"/>
    </location>
</feature>
<dbReference type="EMBL" id="JBHUHO010000048">
    <property type="protein sequence ID" value="MFD2117953.1"/>
    <property type="molecule type" value="Genomic_DNA"/>
</dbReference>
<accession>A0ABW4YQI8</accession>
<evidence type="ECO:0000256" key="2">
    <source>
        <dbReference type="ARBA" id="ARBA00007400"/>
    </source>
</evidence>
<feature type="transmembrane region" description="Helical" evidence="7">
    <location>
        <begin position="172"/>
        <end position="191"/>
    </location>
</feature>
<evidence type="ECO:0000259" key="8">
    <source>
        <dbReference type="Pfam" id="PF01757"/>
    </source>
</evidence>
<protein>
    <submittedName>
        <fullName evidence="9">Acyltransferase</fullName>
    </submittedName>
</protein>